<dbReference type="AlphaFoldDB" id="A0A2G5TVD4"/>
<feature type="signal peptide" evidence="1">
    <location>
        <begin position="1"/>
        <end position="18"/>
    </location>
</feature>
<evidence type="ECO:0000313" key="2">
    <source>
        <dbReference type="EMBL" id="PIC31270.1"/>
    </source>
</evidence>
<reference evidence="3" key="1">
    <citation type="submission" date="2017-10" db="EMBL/GenBank/DDBJ databases">
        <title>Rapid genome shrinkage in a self-fertile nematode reveals novel sperm competition proteins.</title>
        <authorList>
            <person name="Yin D."/>
            <person name="Schwarz E.M."/>
            <person name="Thomas C.G."/>
            <person name="Felde R.L."/>
            <person name="Korf I.F."/>
            <person name="Cutter A.D."/>
            <person name="Schartner C.M."/>
            <person name="Ralston E.J."/>
            <person name="Meyer B.J."/>
            <person name="Haag E.S."/>
        </authorList>
    </citation>
    <scope>NUCLEOTIDE SEQUENCE [LARGE SCALE GENOMIC DNA]</scope>
    <source>
        <strain evidence="3">JU1422</strain>
    </source>
</reference>
<comment type="caution">
    <text evidence="2">The sequence shown here is derived from an EMBL/GenBank/DDBJ whole genome shotgun (WGS) entry which is preliminary data.</text>
</comment>
<dbReference type="Proteomes" id="UP000230233">
    <property type="component" value="Chromosome IV"/>
</dbReference>
<feature type="chain" id="PRO_5013714166" evidence="1">
    <location>
        <begin position="19"/>
        <end position="91"/>
    </location>
</feature>
<protein>
    <submittedName>
        <fullName evidence="2">Uncharacterized protein</fullName>
    </submittedName>
</protein>
<dbReference type="EMBL" id="PDUG01000004">
    <property type="protein sequence ID" value="PIC31270.1"/>
    <property type="molecule type" value="Genomic_DNA"/>
</dbReference>
<evidence type="ECO:0000256" key="1">
    <source>
        <dbReference type="SAM" id="SignalP"/>
    </source>
</evidence>
<name>A0A2G5TVD4_9PELO</name>
<dbReference type="OrthoDB" id="5856267at2759"/>
<keyword evidence="1" id="KW-0732">Signal</keyword>
<evidence type="ECO:0000313" key="3">
    <source>
        <dbReference type="Proteomes" id="UP000230233"/>
    </source>
</evidence>
<proteinExistence type="predicted"/>
<keyword evidence="3" id="KW-1185">Reference proteome</keyword>
<gene>
    <name evidence="2" type="primary">Cnig_chr_IV.g12026</name>
    <name evidence="2" type="ORF">B9Z55_012026</name>
</gene>
<organism evidence="2 3">
    <name type="scientific">Caenorhabditis nigoni</name>
    <dbReference type="NCBI Taxonomy" id="1611254"/>
    <lineage>
        <taxon>Eukaryota</taxon>
        <taxon>Metazoa</taxon>
        <taxon>Ecdysozoa</taxon>
        <taxon>Nematoda</taxon>
        <taxon>Chromadorea</taxon>
        <taxon>Rhabditida</taxon>
        <taxon>Rhabditina</taxon>
        <taxon>Rhabditomorpha</taxon>
        <taxon>Rhabditoidea</taxon>
        <taxon>Rhabditidae</taxon>
        <taxon>Peloderinae</taxon>
        <taxon>Caenorhabditis</taxon>
    </lineage>
</organism>
<sequence>MWNLFVLLLSSIFGVVTADAVNPRLTLLNNFLNNNKNALKASRNDTVLTKAVANSLNLTSTSYVLQDESSAQLVLSGMSNKWYLNQNICQW</sequence>
<accession>A0A2G5TVD4</accession>